<evidence type="ECO:0000313" key="3">
    <source>
        <dbReference type="Proteomes" id="UP000019487"/>
    </source>
</evidence>
<organism evidence="2 3">
    <name type="scientific">Sclerotinia borealis (strain F-4128)</name>
    <dbReference type="NCBI Taxonomy" id="1432307"/>
    <lineage>
        <taxon>Eukaryota</taxon>
        <taxon>Fungi</taxon>
        <taxon>Dikarya</taxon>
        <taxon>Ascomycota</taxon>
        <taxon>Pezizomycotina</taxon>
        <taxon>Leotiomycetes</taxon>
        <taxon>Helotiales</taxon>
        <taxon>Sclerotiniaceae</taxon>
        <taxon>Sclerotinia</taxon>
    </lineage>
</organism>
<dbReference type="Gene3D" id="1.10.357.40">
    <property type="entry name" value="YbiA-like"/>
    <property type="match status" value="1"/>
</dbReference>
<evidence type="ECO:0000259" key="1">
    <source>
        <dbReference type="Pfam" id="PF08719"/>
    </source>
</evidence>
<dbReference type="InterPro" id="IPR012816">
    <property type="entry name" value="NADAR"/>
</dbReference>
<dbReference type="AlphaFoldDB" id="W9C2D5"/>
<dbReference type="HOGENOM" id="CLU_084247_0_1_1"/>
<dbReference type="CDD" id="cd15457">
    <property type="entry name" value="NADAR"/>
    <property type="match status" value="1"/>
</dbReference>
<accession>W9C2D5</accession>
<dbReference type="NCBIfam" id="TIGR02464">
    <property type="entry name" value="ribofla_fusion"/>
    <property type="match status" value="1"/>
</dbReference>
<protein>
    <recommendedName>
        <fullName evidence="1">NADAR domain-containing protein</fullName>
    </recommendedName>
</protein>
<proteinExistence type="predicted"/>
<dbReference type="Pfam" id="PF08719">
    <property type="entry name" value="NADAR"/>
    <property type="match status" value="1"/>
</dbReference>
<dbReference type="EMBL" id="AYSA01000707">
    <property type="protein sequence ID" value="ESZ90056.1"/>
    <property type="molecule type" value="Genomic_DNA"/>
</dbReference>
<sequence length="189" mass="21725">MSHNGPIFFWHPEGGDYPFLSQHYPCEFPDGNGQIFTSTEQYMMYHKAIHFDDIPTSLQILECTNPRTIKALGRSVKRFDDEEWDKVKFEIVVQGNVLKFSKGGKKLRNQLEETGQRELVEASPFDKIWGIGIKGGPKECRRQERDGTLEERRKEWGMNLLGKAIVKARRRIREAEVKGGNNGGNEGRN</sequence>
<comment type="caution">
    <text evidence="2">The sequence shown here is derived from an EMBL/GenBank/DDBJ whole genome shotgun (WGS) entry which is preliminary data.</text>
</comment>
<evidence type="ECO:0000313" key="2">
    <source>
        <dbReference type="EMBL" id="ESZ90056.1"/>
    </source>
</evidence>
<gene>
    <name evidence="2" type="ORF">SBOR_9560</name>
</gene>
<feature type="domain" description="NADAR" evidence="1">
    <location>
        <begin position="8"/>
        <end position="173"/>
    </location>
</feature>
<keyword evidence="3" id="KW-1185">Reference proteome</keyword>
<dbReference type="STRING" id="1432307.W9C2D5"/>
<dbReference type="OrthoDB" id="206452at2759"/>
<reference evidence="2 3" key="1">
    <citation type="journal article" date="2014" name="Genome Announc.">
        <title>Draft genome sequence of Sclerotinia borealis, a psychrophilic plant pathogenic fungus.</title>
        <authorList>
            <person name="Mardanov A.V."/>
            <person name="Beletsky A.V."/>
            <person name="Kadnikov V.V."/>
            <person name="Ignatov A.N."/>
            <person name="Ravin N.V."/>
        </authorList>
    </citation>
    <scope>NUCLEOTIDE SEQUENCE [LARGE SCALE GENOMIC DNA]</scope>
    <source>
        <strain evidence="3">F-4157</strain>
    </source>
</reference>
<name>W9C2D5_SCLBF</name>
<dbReference type="Proteomes" id="UP000019487">
    <property type="component" value="Unassembled WGS sequence"/>
</dbReference>
<dbReference type="SUPFAM" id="SSF143990">
    <property type="entry name" value="YbiA-like"/>
    <property type="match status" value="1"/>
</dbReference>
<dbReference type="InterPro" id="IPR037238">
    <property type="entry name" value="YbiA-like_sf"/>
</dbReference>